<evidence type="ECO:0000259" key="7">
    <source>
        <dbReference type="Pfam" id="PF01035"/>
    </source>
</evidence>
<dbReference type="PROSITE" id="PS00374">
    <property type="entry name" value="MGMT"/>
    <property type="match status" value="1"/>
</dbReference>
<dbReference type="Gene3D" id="1.10.10.10">
    <property type="entry name" value="Winged helix-like DNA-binding domain superfamily/Winged helix DNA-binding domain"/>
    <property type="match status" value="1"/>
</dbReference>
<evidence type="ECO:0000256" key="2">
    <source>
        <dbReference type="ARBA" id="ARBA00022603"/>
    </source>
</evidence>
<keyword evidence="3" id="KW-0808">Transferase</keyword>
<evidence type="ECO:0000256" key="4">
    <source>
        <dbReference type="ARBA" id="ARBA00022763"/>
    </source>
</evidence>
<dbReference type="PANTHER" id="PTHR10815">
    <property type="entry name" value="METHYLATED-DNA--PROTEIN-CYSTEINE METHYLTRANSFERASE"/>
    <property type="match status" value="1"/>
</dbReference>
<keyword evidence="9" id="KW-1185">Reference proteome</keyword>
<accession>A0ABQ6Z325</accession>
<keyword evidence="4" id="KW-0227">DNA damage</keyword>
<dbReference type="Pfam" id="PF01035">
    <property type="entry name" value="DNA_binding_1"/>
    <property type="match status" value="1"/>
</dbReference>
<organism evidence="8 9">
    <name type="scientific">Candidatus Enterococcus willemsii</name>
    <dbReference type="NCBI Taxonomy" id="1857215"/>
    <lineage>
        <taxon>Bacteria</taxon>
        <taxon>Bacillati</taxon>
        <taxon>Bacillota</taxon>
        <taxon>Bacilli</taxon>
        <taxon>Lactobacillales</taxon>
        <taxon>Enterococcaceae</taxon>
        <taxon>Enterococcus</taxon>
    </lineage>
</organism>
<dbReference type="InterPro" id="IPR014048">
    <property type="entry name" value="MethylDNA_cys_MeTrfase_DNA-bd"/>
</dbReference>
<comment type="catalytic activity">
    <reaction evidence="1">
        <text>a 4-O-methyl-thymidine in DNA + L-cysteinyl-[protein] = a thymidine in DNA + S-methyl-L-cysteinyl-[protein]</text>
        <dbReference type="Rhea" id="RHEA:53428"/>
        <dbReference type="Rhea" id="RHEA-COMP:10131"/>
        <dbReference type="Rhea" id="RHEA-COMP:10132"/>
        <dbReference type="Rhea" id="RHEA-COMP:13555"/>
        <dbReference type="Rhea" id="RHEA-COMP:13556"/>
        <dbReference type="ChEBI" id="CHEBI:29950"/>
        <dbReference type="ChEBI" id="CHEBI:82612"/>
        <dbReference type="ChEBI" id="CHEBI:137386"/>
        <dbReference type="ChEBI" id="CHEBI:137387"/>
        <dbReference type="EC" id="2.1.1.63"/>
    </reaction>
</comment>
<evidence type="ECO:0000313" key="8">
    <source>
        <dbReference type="EMBL" id="KAF1305697.1"/>
    </source>
</evidence>
<comment type="catalytic activity">
    <reaction evidence="6">
        <text>a 6-O-methyl-2'-deoxyguanosine in DNA + L-cysteinyl-[protein] = S-methyl-L-cysteinyl-[protein] + a 2'-deoxyguanosine in DNA</text>
        <dbReference type="Rhea" id="RHEA:24000"/>
        <dbReference type="Rhea" id="RHEA-COMP:10131"/>
        <dbReference type="Rhea" id="RHEA-COMP:10132"/>
        <dbReference type="Rhea" id="RHEA-COMP:11367"/>
        <dbReference type="Rhea" id="RHEA-COMP:11368"/>
        <dbReference type="ChEBI" id="CHEBI:29950"/>
        <dbReference type="ChEBI" id="CHEBI:82612"/>
        <dbReference type="ChEBI" id="CHEBI:85445"/>
        <dbReference type="ChEBI" id="CHEBI:85448"/>
        <dbReference type="EC" id="2.1.1.63"/>
    </reaction>
</comment>
<comment type="caution">
    <text evidence="8">The sequence shown here is derived from an EMBL/GenBank/DDBJ whole genome shotgun (WGS) entry which is preliminary data.</text>
</comment>
<feature type="domain" description="Methylated-DNA-[protein]-cysteine S-methyltransferase DNA binding" evidence="7">
    <location>
        <begin position="85"/>
        <end position="164"/>
    </location>
</feature>
<dbReference type="InterPro" id="IPR036388">
    <property type="entry name" value="WH-like_DNA-bd_sf"/>
</dbReference>
<dbReference type="SUPFAM" id="SSF46767">
    <property type="entry name" value="Methylated DNA-protein cysteine methyltransferase, C-terminal domain"/>
    <property type="match status" value="1"/>
</dbReference>
<dbReference type="Proteomes" id="UP000782705">
    <property type="component" value="Unassembled WGS sequence"/>
</dbReference>
<dbReference type="NCBIfam" id="TIGR00589">
    <property type="entry name" value="ogt"/>
    <property type="match status" value="1"/>
</dbReference>
<keyword evidence="2" id="KW-0489">Methyltransferase</keyword>
<evidence type="ECO:0000256" key="3">
    <source>
        <dbReference type="ARBA" id="ARBA00022679"/>
    </source>
</evidence>
<keyword evidence="5" id="KW-0234">DNA repair</keyword>
<evidence type="ECO:0000256" key="5">
    <source>
        <dbReference type="ARBA" id="ARBA00023204"/>
    </source>
</evidence>
<dbReference type="CDD" id="cd06445">
    <property type="entry name" value="ATase"/>
    <property type="match status" value="1"/>
</dbReference>
<name>A0ABQ6Z325_9ENTE</name>
<gene>
    <name evidence="8" type="ORF">BAU17_00155</name>
</gene>
<sequence length="165" mass="18889">MRTIEYIRVNVDNHVFYLGKEKGAYVFVGSEGKEFEEIYQFFGEKNITYVKGVKKDFQDAIQQFEAYYSGRLRRFDLPIAYTGTPFQLAVWEELQHIPYGETITYKQLAKSLKKEKAVRAIASAVGKNPLLVLVPCHRVLGSDGKLRGYRGGLAMKQALLAQEQR</sequence>
<dbReference type="EMBL" id="MAEL01000010">
    <property type="protein sequence ID" value="KAF1305697.1"/>
    <property type="molecule type" value="Genomic_DNA"/>
</dbReference>
<evidence type="ECO:0000256" key="6">
    <source>
        <dbReference type="ARBA" id="ARBA00049348"/>
    </source>
</evidence>
<dbReference type="RefSeq" id="WP_161901013.1">
    <property type="nucleotide sequence ID" value="NZ_MAEL01000010.1"/>
</dbReference>
<dbReference type="InterPro" id="IPR001497">
    <property type="entry name" value="MethylDNA_cys_MeTrfase_AS"/>
</dbReference>
<evidence type="ECO:0000313" key="9">
    <source>
        <dbReference type="Proteomes" id="UP000782705"/>
    </source>
</evidence>
<reference evidence="8 9" key="1">
    <citation type="submission" date="2016-06" db="EMBL/GenBank/DDBJ databases">
        <title>Four novel species of enterococci isolated from chicken manure.</title>
        <authorList>
            <person name="Van Tyne D."/>
        </authorList>
    </citation>
    <scope>NUCLEOTIDE SEQUENCE [LARGE SCALE GENOMIC DNA]</scope>
    <source>
        <strain evidence="8 9">CU12B</strain>
    </source>
</reference>
<dbReference type="InterPro" id="IPR036217">
    <property type="entry name" value="MethylDNA_cys_MeTrfase_DNAb"/>
</dbReference>
<protein>
    <recommendedName>
        <fullName evidence="7">Methylated-DNA-[protein]-cysteine S-methyltransferase DNA binding domain-containing protein</fullName>
    </recommendedName>
</protein>
<proteinExistence type="predicted"/>
<evidence type="ECO:0000256" key="1">
    <source>
        <dbReference type="ARBA" id="ARBA00001286"/>
    </source>
</evidence>
<dbReference type="SUPFAM" id="SSF53155">
    <property type="entry name" value="Methylated DNA-protein cysteine methyltransferase domain"/>
    <property type="match status" value="1"/>
</dbReference>
<dbReference type="InterPro" id="IPR036631">
    <property type="entry name" value="MGMT_N_sf"/>
</dbReference>
<dbReference type="PANTHER" id="PTHR10815:SF13">
    <property type="entry name" value="METHYLATED-DNA--PROTEIN-CYSTEINE METHYLTRANSFERASE"/>
    <property type="match status" value="1"/>
</dbReference>